<accession>A0ABV6SIZ4</accession>
<dbReference type="SUPFAM" id="SSF50037">
    <property type="entry name" value="C-terminal domain of transcriptional repressors"/>
    <property type="match status" value="1"/>
</dbReference>
<dbReference type="EMBL" id="JBHLSS010000045">
    <property type="protein sequence ID" value="MFC0709491.1"/>
    <property type="molecule type" value="Genomic_DNA"/>
</dbReference>
<evidence type="ECO:0000259" key="2">
    <source>
        <dbReference type="SMART" id="SM00899"/>
    </source>
</evidence>
<sequence>MPSKTFDGSDASSAHIPLHRLPKGSRAKVVEIVASALFGDMDDQVTLRLKELGFLPGATLQVIGFGLFGTDPIAVRINGTKFGLRRAEAEKVLAILHSA</sequence>
<dbReference type="PANTHER" id="PTHR42954">
    <property type="entry name" value="FE(2+) TRANSPORT PROTEIN A"/>
    <property type="match status" value="1"/>
</dbReference>
<gene>
    <name evidence="3" type="ORF">ACFFGX_07755</name>
</gene>
<dbReference type="InterPro" id="IPR008988">
    <property type="entry name" value="Transcriptional_repressor_C"/>
</dbReference>
<protein>
    <submittedName>
        <fullName evidence="3">Ferrous iron transport protein A</fullName>
    </submittedName>
</protein>
<feature type="domain" description="Ferrous iron transporter FeoA-like" evidence="2">
    <location>
        <begin position="16"/>
        <end position="96"/>
    </location>
</feature>
<dbReference type="Gene3D" id="2.30.30.90">
    <property type="match status" value="1"/>
</dbReference>
<dbReference type="Pfam" id="PF04023">
    <property type="entry name" value="FeoA"/>
    <property type="match status" value="1"/>
</dbReference>
<evidence type="ECO:0000313" key="4">
    <source>
        <dbReference type="Proteomes" id="UP001589891"/>
    </source>
</evidence>
<dbReference type="Proteomes" id="UP001589891">
    <property type="component" value="Unassembled WGS sequence"/>
</dbReference>
<dbReference type="InterPro" id="IPR052713">
    <property type="entry name" value="FeoA"/>
</dbReference>
<organism evidence="3 4">
    <name type="scientific">Azorhizophilus paspali</name>
    <name type="common">Azotobacter paspali</name>
    <dbReference type="NCBI Taxonomy" id="69963"/>
    <lineage>
        <taxon>Bacteria</taxon>
        <taxon>Pseudomonadati</taxon>
        <taxon>Pseudomonadota</taxon>
        <taxon>Gammaproteobacteria</taxon>
        <taxon>Pseudomonadales</taxon>
        <taxon>Pseudomonadaceae</taxon>
        <taxon>Azorhizophilus</taxon>
    </lineage>
</organism>
<dbReference type="InterPro" id="IPR007167">
    <property type="entry name" value="Fe-transptr_FeoA-like"/>
</dbReference>
<proteinExistence type="predicted"/>
<evidence type="ECO:0000313" key="3">
    <source>
        <dbReference type="EMBL" id="MFC0709491.1"/>
    </source>
</evidence>
<reference evidence="3 4" key="1">
    <citation type="submission" date="2024-09" db="EMBL/GenBank/DDBJ databases">
        <authorList>
            <person name="Sun Q."/>
            <person name="Mori K."/>
        </authorList>
    </citation>
    <scope>NUCLEOTIDE SEQUENCE [LARGE SCALE GENOMIC DNA]</scope>
    <source>
        <strain evidence="3 4">NCAIM B.01794</strain>
    </source>
</reference>
<dbReference type="SMART" id="SM00899">
    <property type="entry name" value="FeoA"/>
    <property type="match status" value="1"/>
</dbReference>
<dbReference type="PANTHER" id="PTHR42954:SF2">
    <property type="entry name" value="FE(2+) TRANSPORT PROTEIN A"/>
    <property type="match status" value="1"/>
</dbReference>
<comment type="caution">
    <text evidence="3">The sequence shown here is derived from an EMBL/GenBank/DDBJ whole genome shotgun (WGS) entry which is preliminary data.</text>
</comment>
<keyword evidence="1" id="KW-0408">Iron</keyword>
<dbReference type="InterPro" id="IPR038157">
    <property type="entry name" value="FeoA_core_dom"/>
</dbReference>
<name>A0ABV6SIZ4_AZOPA</name>
<dbReference type="RefSeq" id="WP_376944556.1">
    <property type="nucleotide sequence ID" value="NZ_CP171449.1"/>
</dbReference>
<keyword evidence="4" id="KW-1185">Reference proteome</keyword>
<evidence type="ECO:0000256" key="1">
    <source>
        <dbReference type="ARBA" id="ARBA00023004"/>
    </source>
</evidence>